<reference evidence="4 5" key="1">
    <citation type="submission" date="2015-07" db="EMBL/GenBank/DDBJ databases">
        <title>High-quality genome of monoxenous trypanosomatid Leptomonas pyrrhocoris.</title>
        <authorList>
            <person name="Flegontov P."/>
            <person name="Butenko A."/>
            <person name="Firsov S."/>
            <person name="Vlcek C."/>
            <person name="Logacheva M.D."/>
            <person name="Field M."/>
            <person name="Filatov D."/>
            <person name="Flegontova O."/>
            <person name="Gerasimov E."/>
            <person name="Jackson A.P."/>
            <person name="Kelly S."/>
            <person name="Opperdoes F."/>
            <person name="O'Reilly A."/>
            <person name="Votypka J."/>
            <person name="Yurchenko V."/>
            <person name="Lukes J."/>
        </authorList>
    </citation>
    <scope>NUCLEOTIDE SEQUENCE [LARGE SCALE GENOMIC DNA]</scope>
    <source>
        <strain evidence="4">H10</strain>
    </source>
</reference>
<feature type="domain" description="C2H2-type" evidence="3">
    <location>
        <begin position="114"/>
        <end position="135"/>
    </location>
</feature>
<name>A0A0N0DVN3_LEPPY</name>
<evidence type="ECO:0000256" key="2">
    <source>
        <dbReference type="SAM" id="MobiDB-lite"/>
    </source>
</evidence>
<dbReference type="SUPFAM" id="SSF49599">
    <property type="entry name" value="TRAF domain-like"/>
    <property type="match status" value="1"/>
</dbReference>
<keyword evidence="1" id="KW-0863">Zinc-finger</keyword>
<dbReference type="OrthoDB" id="10447486at2759"/>
<dbReference type="InterPro" id="IPR013087">
    <property type="entry name" value="Znf_C2H2_type"/>
</dbReference>
<accession>A0A0N0DVN3</accession>
<dbReference type="InterPro" id="IPR013083">
    <property type="entry name" value="Znf_RING/FYVE/PHD"/>
</dbReference>
<feature type="compositionally biased region" description="Basic and acidic residues" evidence="2">
    <location>
        <begin position="276"/>
        <end position="289"/>
    </location>
</feature>
<dbReference type="OMA" id="EHEAFFC"/>
<keyword evidence="1" id="KW-0862">Zinc</keyword>
<protein>
    <recommendedName>
        <fullName evidence="3">C2H2-type domain-containing protein</fullName>
    </recommendedName>
</protein>
<dbReference type="RefSeq" id="XP_015659053.1">
    <property type="nucleotide sequence ID" value="XM_015802609.1"/>
</dbReference>
<feature type="region of interest" description="Disordered" evidence="2">
    <location>
        <begin position="1"/>
        <end position="23"/>
    </location>
</feature>
<feature type="compositionally biased region" description="Basic residues" evidence="2">
    <location>
        <begin position="346"/>
        <end position="356"/>
    </location>
</feature>
<feature type="region of interest" description="Disordered" evidence="2">
    <location>
        <begin position="420"/>
        <end position="459"/>
    </location>
</feature>
<keyword evidence="1" id="KW-0479">Metal-binding</keyword>
<dbReference type="Gene3D" id="3.30.40.10">
    <property type="entry name" value="Zinc/RING finger domain, C3HC4 (zinc finger)"/>
    <property type="match status" value="2"/>
</dbReference>
<dbReference type="GO" id="GO:0008270">
    <property type="term" value="F:zinc ion binding"/>
    <property type="evidence" value="ECO:0007669"/>
    <property type="project" value="UniProtKB-KW"/>
</dbReference>
<dbReference type="GeneID" id="26905101"/>
<evidence type="ECO:0000313" key="5">
    <source>
        <dbReference type="Proteomes" id="UP000037923"/>
    </source>
</evidence>
<feature type="region of interest" description="Disordered" evidence="2">
    <location>
        <begin position="346"/>
        <end position="378"/>
    </location>
</feature>
<feature type="region of interest" description="Disordered" evidence="2">
    <location>
        <begin position="270"/>
        <end position="301"/>
    </location>
</feature>
<feature type="region of interest" description="Disordered" evidence="2">
    <location>
        <begin position="88"/>
        <end position="110"/>
    </location>
</feature>
<dbReference type="AlphaFoldDB" id="A0A0N0DVN3"/>
<dbReference type="PROSITE" id="PS50157">
    <property type="entry name" value="ZINC_FINGER_C2H2_2"/>
    <property type="match status" value="1"/>
</dbReference>
<keyword evidence="5" id="KW-1185">Reference proteome</keyword>
<dbReference type="Proteomes" id="UP000037923">
    <property type="component" value="Unassembled WGS sequence"/>
</dbReference>
<sequence length="459" mass="49063">MTLNASYSNMRSSQDRGFSTRNASSANEVTARCKHCSKVMPAESMEEHEAFFCPLKPVWCQHIKANGDVCGFVCSGADALRDHYKTCKDHPRKRRAGATREGGSPRGAPDRGVELCEDCQRVFSDRASLMEHQRICPLKNVSCPLHCGLWMQRSQVPDHILHTAIKHKPLHRPSATNYGGDNIHMVVAVLMEALQNAKKAQQQQKLLYEETMSNLGASRSFSHASLRRSIASVEDAPVMEVGSLKSQNSTSPRVAGSVESNGLLADIAASASCGSSEERMHKADGTAEGHDDDNDASKSLSGPQLAALHNQGAAPPVNAMKAATSAEAVGMAPPPLSHCAMRHRKLKTPRGAKGRRNTSAAKMAPGPSPAKTSLRTSLSAAACPPSTVRYEDFVMRAPVPAVRVKSPLCVVRLRPSCARPPASPLVAPPANEAELSPHPQLSESPMAVSPRVNGTDAGS</sequence>
<proteinExistence type="predicted"/>
<evidence type="ECO:0000313" key="4">
    <source>
        <dbReference type="EMBL" id="KPA80614.1"/>
    </source>
</evidence>
<evidence type="ECO:0000259" key="3">
    <source>
        <dbReference type="PROSITE" id="PS50157"/>
    </source>
</evidence>
<gene>
    <name evidence="4" type="ORF">ABB37_04810</name>
</gene>
<dbReference type="VEuPathDB" id="TriTrypDB:LpyrH10_08_2590"/>
<evidence type="ECO:0000256" key="1">
    <source>
        <dbReference type="PROSITE-ProRule" id="PRU00042"/>
    </source>
</evidence>
<dbReference type="EMBL" id="LGTL01000008">
    <property type="protein sequence ID" value="KPA80614.1"/>
    <property type="molecule type" value="Genomic_DNA"/>
</dbReference>
<comment type="caution">
    <text evidence="4">The sequence shown here is derived from an EMBL/GenBank/DDBJ whole genome shotgun (WGS) entry which is preliminary data.</text>
</comment>
<organism evidence="4 5">
    <name type="scientific">Leptomonas pyrrhocoris</name>
    <name type="common">Firebug parasite</name>
    <dbReference type="NCBI Taxonomy" id="157538"/>
    <lineage>
        <taxon>Eukaryota</taxon>
        <taxon>Discoba</taxon>
        <taxon>Euglenozoa</taxon>
        <taxon>Kinetoplastea</taxon>
        <taxon>Metakinetoplastina</taxon>
        <taxon>Trypanosomatida</taxon>
        <taxon>Trypanosomatidae</taxon>
        <taxon>Leishmaniinae</taxon>
        <taxon>Leptomonas</taxon>
    </lineage>
</organism>